<evidence type="ECO:0000256" key="1">
    <source>
        <dbReference type="SAM" id="MobiDB-lite"/>
    </source>
</evidence>
<proteinExistence type="predicted"/>
<evidence type="ECO:0000313" key="2">
    <source>
        <dbReference type="EMBL" id="KAJ1162197.1"/>
    </source>
</evidence>
<feature type="region of interest" description="Disordered" evidence="1">
    <location>
        <begin position="74"/>
        <end position="96"/>
    </location>
</feature>
<protein>
    <submittedName>
        <fullName evidence="2">Uncharacterized protein</fullName>
    </submittedName>
</protein>
<dbReference type="Proteomes" id="UP001066276">
    <property type="component" value="Chromosome 4_2"/>
</dbReference>
<accession>A0AAV7SDD8</accession>
<dbReference type="EMBL" id="JANPWB010000008">
    <property type="protein sequence ID" value="KAJ1162197.1"/>
    <property type="molecule type" value="Genomic_DNA"/>
</dbReference>
<reference evidence="2" key="1">
    <citation type="journal article" date="2022" name="bioRxiv">
        <title>Sequencing and chromosome-scale assembly of the giantPleurodeles waltlgenome.</title>
        <authorList>
            <person name="Brown T."/>
            <person name="Elewa A."/>
            <person name="Iarovenko S."/>
            <person name="Subramanian E."/>
            <person name="Araus A.J."/>
            <person name="Petzold A."/>
            <person name="Susuki M."/>
            <person name="Suzuki K.-i.T."/>
            <person name="Hayashi T."/>
            <person name="Toyoda A."/>
            <person name="Oliveira C."/>
            <person name="Osipova E."/>
            <person name="Leigh N.D."/>
            <person name="Simon A."/>
            <person name="Yun M.H."/>
        </authorList>
    </citation>
    <scope>NUCLEOTIDE SEQUENCE</scope>
    <source>
        <strain evidence="2">20211129_DDA</strain>
        <tissue evidence="2">Liver</tissue>
    </source>
</reference>
<evidence type="ECO:0000313" key="3">
    <source>
        <dbReference type="Proteomes" id="UP001066276"/>
    </source>
</evidence>
<name>A0AAV7SDD8_PLEWA</name>
<sequence length="96" mass="10477">MECSQTSRNREVRPTAAPKQKKKCQGRPYLGGCEDTKGEIQMKGVFGEVTPLPHLCLRAWSACGARHTRLQQNDCGSRVTADGTTRAATEGGVDRE</sequence>
<organism evidence="2 3">
    <name type="scientific">Pleurodeles waltl</name>
    <name type="common">Iberian ribbed newt</name>
    <dbReference type="NCBI Taxonomy" id="8319"/>
    <lineage>
        <taxon>Eukaryota</taxon>
        <taxon>Metazoa</taxon>
        <taxon>Chordata</taxon>
        <taxon>Craniata</taxon>
        <taxon>Vertebrata</taxon>
        <taxon>Euteleostomi</taxon>
        <taxon>Amphibia</taxon>
        <taxon>Batrachia</taxon>
        <taxon>Caudata</taxon>
        <taxon>Salamandroidea</taxon>
        <taxon>Salamandridae</taxon>
        <taxon>Pleurodelinae</taxon>
        <taxon>Pleurodeles</taxon>
    </lineage>
</organism>
<feature type="region of interest" description="Disordered" evidence="1">
    <location>
        <begin position="1"/>
        <end position="25"/>
    </location>
</feature>
<comment type="caution">
    <text evidence="2">The sequence shown here is derived from an EMBL/GenBank/DDBJ whole genome shotgun (WGS) entry which is preliminary data.</text>
</comment>
<keyword evidence="3" id="KW-1185">Reference proteome</keyword>
<dbReference type="AlphaFoldDB" id="A0AAV7SDD8"/>
<gene>
    <name evidence="2" type="ORF">NDU88_002670</name>
</gene>